<evidence type="ECO:0000313" key="2">
    <source>
        <dbReference type="Proteomes" id="UP000184501"/>
    </source>
</evidence>
<dbReference type="Pfam" id="PF04075">
    <property type="entry name" value="F420H2_quin_red"/>
    <property type="match status" value="1"/>
</dbReference>
<dbReference type="SUPFAM" id="SSF50475">
    <property type="entry name" value="FMN-binding split barrel"/>
    <property type="match status" value="1"/>
</dbReference>
<dbReference type="AlphaFoldDB" id="A0A1M5EM22"/>
<dbReference type="OrthoDB" id="163266at2"/>
<dbReference type="RefSeq" id="WP_073484028.1">
    <property type="nucleotide sequence ID" value="NZ_FQVN01000005.1"/>
</dbReference>
<protein>
    <submittedName>
        <fullName evidence="1">Deazaflavin-dependent oxidoreductase, nitroreductase family</fullName>
    </submittedName>
</protein>
<dbReference type="Gene3D" id="2.30.110.10">
    <property type="entry name" value="Electron Transport, Fmn-binding Protein, Chain A"/>
    <property type="match status" value="1"/>
</dbReference>
<organism evidence="1 2">
    <name type="scientific">Streptoalloteichus hindustanus</name>
    <dbReference type="NCBI Taxonomy" id="2017"/>
    <lineage>
        <taxon>Bacteria</taxon>
        <taxon>Bacillati</taxon>
        <taxon>Actinomycetota</taxon>
        <taxon>Actinomycetes</taxon>
        <taxon>Pseudonocardiales</taxon>
        <taxon>Pseudonocardiaceae</taxon>
        <taxon>Streptoalloteichus</taxon>
    </lineage>
</organism>
<reference evidence="1 2" key="1">
    <citation type="submission" date="2016-11" db="EMBL/GenBank/DDBJ databases">
        <authorList>
            <person name="Jaros S."/>
            <person name="Januszkiewicz K."/>
            <person name="Wedrychowicz H."/>
        </authorList>
    </citation>
    <scope>NUCLEOTIDE SEQUENCE [LARGE SCALE GENOMIC DNA]</scope>
    <source>
        <strain evidence="1 2">DSM 44523</strain>
    </source>
</reference>
<proteinExistence type="predicted"/>
<dbReference type="InterPro" id="IPR012349">
    <property type="entry name" value="Split_barrel_FMN-bd"/>
</dbReference>
<dbReference type="STRING" id="2017.SAMN05444320_10546"/>
<dbReference type="NCBIfam" id="TIGR00026">
    <property type="entry name" value="hi_GC_TIGR00026"/>
    <property type="match status" value="1"/>
</dbReference>
<gene>
    <name evidence="1" type="ORF">SAMN05444320_10546</name>
</gene>
<evidence type="ECO:0000313" key="1">
    <source>
        <dbReference type="EMBL" id="SHF80348.1"/>
    </source>
</evidence>
<name>A0A1M5EM22_STRHI</name>
<dbReference type="GO" id="GO:0016491">
    <property type="term" value="F:oxidoreductase activity"/>
    <property type="evidence" value="ECO:0007669"/>
    <property type="project" value="InterPro"/>
</dbReference>
<dbReference type="Proteomes" id="UP000184501">
    <property type="component" value="Unassembled WGS sequence"/>
</dbReference>
<keyword evidence="2" id="KW-1185">Reference proteome</keyword>
<accession>A0A1M5EM22</accession>
<dbReference type="InterPro" id="IPR004378">
    <property type="entry name" value="F420H2_quin_Rdtase"/>
</dbReference>
<dbReference type="EMBL" id="FQVN01000005">
    <property type="protein sequence ID" value="SHF80348.1"/>
    <property type="molecule type" value="Genomic_DNA"/>
</dbReference>
<sequence>MRKIPRWLARAPIPLFRAGLGILLGRRFVMVEHTGRKSGQARHVVLEVLLREPDAVVVASGYGRASQWLRNVEATPRVRLWWGRNRGVAGRAHVLAPEESRRRLDRYRHEHPGQARIVASALGLPELTSAEPLPEDIGRRVPLVRFEIT</sequence>